<keyword evidence="1" id="KW-0812">Transmembrane</keyword>
<sequence>MVSEERQWVDEIKEQCQPYIAIFDKVVTLNSIQNKYTAEQLKTEYKISSVIVVIMSLLLTFDNCLGGAFY</sequence>
<keyword evidence="1" id="KW-1133">Transmembrane helix</keyword>
<dbReference type="EMBL" id="MBTG01000007">
    <property type="protein sequence ID" value="OPH59377.1"/>
    <property type="molecule type" value="Genomic_DNA"/>
</dbReference>
<keyword evidence="1" id="KW-0472">Membrane</keyword>
<gene>
    <name evidence="2" type="ORF">BC351_20940</name>
</gene>
<comment type="caution">
    <text evidence="2">The sequence shown here is derived from an EMBL/GenBank/DDBJ whole genome shotgun (WGS) entry which is preliminary data.</text>
</comment>
<dbReference type="STRING" id="1469647.BC351_20940"/>
<accession>A0A1V4HNM8</accession>
<name>A0A1V4HNM8_9BACL</name>
<evidence type="ECO:0000313" key="3">
    <source>
        <dbReference type="Proteomes" id="UP000190626"/>
    </source>
</evidence>
<keyword evidence="3" id="KW-1185">Reference proteome</keyword>
<dbReference type="Proteomes" id="UP000190626">
    <property type="component" value="Unassembled WGS sequence"/>
</dbReference>
<dbReference type="AlphaFoldDB" id="A0A1V4HNM8"/>
<protein>
    <submittedName>
        <fullName evidence="2">Uncharacterized protein</fullName>
    </submittedName>
</protein>
<organism evidence="2 3">
    <name type="scientific">Paenibacillus ferrarius</name>
    <dbReference type="NCBI Taxonomy" id="1469647"/>
    <lineage>
        <taxon>Bacteria</taxon>
        <taxon>Bacillati</taxon>
        <taxon>Bacillota</taxon>
        <taxon>Bacilli</taxon>
        <taxon>Bacillales</taxon>
        <taxon>Paenibacillaceae</taxon>
        <taxon>Paenibacillus</taxon>
    </lineage>
</organism>
<proteinExistence type="predicted"/>
<evidence type="ECO:0000256" key="1">
    <source>
        <dbReference type="SAM" id="Phobius"/>
    </source>
</evidence>
<reference evidence="3" key="1">
    <citation type="submission" date="2016-07" db="EMBL/GenBank/DDBJ databases">
        <authorList>
            <person name="Florea S."/>
            <person name="Webb J.S."/>
            <person name="Jaromczyk J."/>
            <person name="Schardl C.L."/>
        </authorList>
    </citation>
    <scope>NUCLEOTIDE SEQUENCE [LARGE SCALE GENOMIC DNA]</scope>
    <source>
        <strain evidence="3">CY1</strain>
    </source>
</reference>
<evidence type="ECO:0000313" key="2">
    <source>
        <dbReference type="EMBL" id="OPH59377.1"/>
    </source>
</evidence>
<feature type="transmembrane region" description="Helical" evidence="1">
    <location>
        <begin position="50"/>
        <end position="69"/>
    </location>
</feature>